<dbReference type="InterPro" id="IPR054207">
    <property type="entry name" value="DUF6913"/>
</dbReference>
<evidence type="ECO:0000313" key="2">
    <source>
        <dbReference type="Proteomes" id="UP000662783"/>
    </source>
</evidence>
<keyword evidence="2" id="KW-1185">Reference proteome</keyword>
<dbReference type="RefSeq" id="WP_205720902.1">
    <property type="nucleotide sequence ID" value="NZ_CP070608.1"/>
</dbReference>
<dbReference type="KEGG" id="fuv:JR347_12290"/>
<proteinExistence type="predicted"/>
<sequence length="171" mass="19980">MLSKKLLTHKAKGFVKKNQAPRSSMNYNQVNDIGILFSINSVQKHEQIKHLIKTLENDGKKVEVLAFLPKNQENHEFLFDFFTAKEITFWGNIESDKVKSFINKSFDYLFYIDEESNLILRNILAQSKAKCRVAKYDEENALYSEMMVQVPKDGGIKKLVEEMYRYTKLLS</sequence>
<gene>
    <name evidence="1" type="ORF">JR347_12290</name>
</gene>
<dbReference type="Proteomes" id="UP000662783">
    <property type="component" value="Chromosome"/>
</dbReference>
<dbReference type="Pfam" id="PF21857">
    <property type="entry name" value="DUF6913"/>
    <property type="match status" value="1"/>
</dbReference>
<evidence type="ECO:0000313" key="1">
    <source>
        <dbReference type="EMBL" id="QSE96386.1"/>
    </source>
</evidence>
<protein>
    <submittedName>
        <fullName evidence="1">Uncharacterized protein</fullName>
    </submittedName>
</protein>
<dbReference type="AlphaFoldDB" id="A0A975A035"/>
<name>A0A975A035_9BACT</name>
<organism evidence="1 2">
    <name type="scientific">Fulvivirga lutea</name>
    <dbReference type="NCBI Taxonomy" id="2810512"/>
    <lineage>
        <taxon>Bacteria</taxon>
        <taxon>Pseudomonadati</taxon>
        <taxon>Bacteroidota</taxon>
        <taxon>Cytophagia</taxon>
        <taxon>Cytophagales</taxon>
        <taxon>Fulvivirgaceae</taxon>
        <taxon>Fulvivirga</taxon>
    </lineage>
</organism>
<dbReference type="EMBL" id="CP070608">
    <property type="protein sequence ID" value="QSE96386.1"/>
    <property type="molecule type" value="Genomic_DNA"/>
</dbReference>
<reference evidence="1" key="1">
    <citation type="submission" date="2021-02" db="EMBL/GenBank/DDBJ databases">
        <title>Fulvivirga sp. S481 isolated from sea water.</title>
        <authorList>
            <person name="Bae S.S."/>
            <person name="Baek K."/>
        </authorList>
    </citation>
    <scope>NUCLEOTIDE SEQUENCE</scope>
    <source>
        <strain evidence="1">S481</strain>
    </source>
</reference>
<accession>A0A975A035</accession>